<dbReference type="KEGG" id="simp:C6571_11200"/>
<evidence type="ECO:0000313" key="2">
    <source>
        <dbReference type="EMBL" id="AVO41770.1"/>
    </source>
</evidence>
<evidence type="ECO:0000259" key="1">
    <source>
        <dbReference type="PROSITE" id="PS50851"/>
    </source>
</evidence>
<proteinExistence type="predicted"/>
<dbReference type="EMBL" id="CP027669">
    <property type="protein sequence ID" value="AVO41770.1"/>
    <property type="molecule type" value="Genomic_DNA"/>
</dbReference>
<accession>A0A2S0N0U7</accession>
<dbReference type="GO" id="GO:0006935">
    <property type="term" value="P:chemotaxis"/>
    <property type="evidence" value="ECO:0007669"/>
    <property type="project" value="InterPro"/>
</dbReference>
<dbReference type="OrthoDB" id="5298045at2"/>
<dbReference type="GO" id="GO:0007165">
    <property type="term" value="P:signal transduction"/>
    <property type="evidence" value="ECO:0007669"/>
    <property type="project" value="InterPro"/>
</dbReference>
<dbReference type="SUPFAM" id="SSF50341">
    <property type="entry name" value="CheW-like"/>
    <property type="match status" value="1"/>
</dbReference>
<protein>
    <submittedName>
        <fullName evidence="2">Chemotaxis protein CheW</fullName>
    </submittedName>
</protein>
<evidence type="ECO:0000313" key="3">
    <source>
        <dbReference type="Proteomes" id="UP000239326"/>
    </source>
</evidence>
<sequence length="175" mass="18775">MANREALRELQIRLASRLQAARSENLSVSSWLAVESAGQNYLMPLAQAGEIFPWTSVQAVPYTRDWFLGVANLRGGLTGVVDLARLLGHGTVRSEQALGESSLLALNAALEVNAALLVDRLAGLRSTDVFVNSEPPAGDAPDFFGTTYIDAGGARWQELNLQVLSQHPAFLSISA</sequence>
<dbReference type="AlphaFoldDB" id="A0A2S0N0U7"/>
<dbReference type="RefSeq" id="WP_106446747.1">
    <property type="nucleotide sequence ID" value="NZ_CP027669.1"/>
</dbReference>
<reference evidence="2 3" key="1">
    <citation type="submission" date="2018-03" db="EMBL/GenBank/DDBJ databases">
        <title>Genome sequencing of Simplicispira sp.</title>
        <authorList>
            <person name="Kim S.-J."/>
            <person name="Heo J."/>
            <person name="Kwon S.-W."/>
        </authorList>
    </citation>
    <scope>NUCLEOTIDE SEQUENCE [LARGE SCALE GENOMIC DNA]</scope>
    <source>
        <strain evidence="2 3">SC1-8</strain>
    </source>
</reference>
<name>A0A2S0N0U7_9BURK</name>
<dbReference type="InterPro" id="IPR002545">
    <property type="entry name" value="CheW-lke_dom"/>
</dbReference>
<organism evidence="2 3">
    <name type="scientific">Simplicispira suum</name>
    <dbReference type="NCBI Taxonomy" id="2109915"/>
    <lineage>
        <taxon>Bacteria</taxon>
        <taxon>Pseudomonadati</taxon>
        <taxon>Pseudomonadota</taxon>
        <taxon>Betaproteobacteria</taxon>
        <taxon>Burkholderiales</taxon>
        <taxon>Comamonadaceae</taxon>
        <taxon>Simplicispira</taxon>
    </lineage>
</organism>
<dbReference type="Proteomes" id="UP000239326">
    <property type="component" value="Chromosome"/>
</dbReference>
<dbReference type="SMART" id="SM00260">
    <property type="entry name" value="CheW"/>
    <property type="match status" value="1"/>
</dbReference>
<dbReference type="InterPro" id="IPR036061">
    <property type="entry name" value="CheW-like_dom_sf"/>
</dbReference>
<keyword evidence="3" id="KW-1185">Reference proteome</keyword>
<gene>
    <name evidence="2" type="ORF">C6571_11200</name>
</gene>
<dbReference type="Gene3D" id="2.40.50.180">
    <property type="entry name" value="CheA-289, Domain 4"/>
    <property type="match status" value="1"/>
</dbReference>
<dbReference type="Pfam" id="PF01584">
    <property type="entry name" value="CheW"/>
    <property type="match status" value="1"/>
</dbReference>
<feature type="domain" description="CheW-like" evidence="1">
    <location>
        <begin position="28"/>
        <end position="170"/>
    </location>
</feature>
<dbReference type="PROSITE" id="PS50851">
    <property type="entry name" value="CHEW"/>
    <property type="match status" value="1"/>
</dbReference>